<evidence type="ECO:0000256" key="2">
    <source>
        <dbReference type="SAM" id="MobiDB-lite"/>
    </source>
</evidence>
<accession>G0NY18</accession>
<dbReference type="PANTHER" id="PTHR13482:SF3">
    <property type="entry name" value="MICROPROCESSOR COMPLEX SUBUNIT DGCR8"/>
    <property type="match status" value="1"/>
</dbReference>
<dbReference type="InParanoid" id="G0NY18"/>
<evidence type="ECO:0000256" key="1">
    <source>
        <dbReference type="PROSITE-ProRule" id="PRU00266"/>
    </source>
</evidence>
<name>G0NY18_CAEBE</name>
<evidence type="ECO:0000259" key="4">
    <source>
        <dbReference type="PROSITE" id="PS50137"/>
    </source>
</evidence>
<dbReference type="Gene3D" id="3.30.160.20">
    <property type="match status" value="2"/>
</dbReference>
<dbReference type="GO" id="GO:0070878">
    <property type="term" value="F:primary miRNA binding"/>
    <property type="evidence" value="ECO:0007669"/>
    <property type="project" value="TreeGrafter"/>
</dbReference>
<dbReference type="HOGENOM" id="CLU_021062_0_0_1"/>
<sequence length="755" mass="85981">MEGESNEDQARLIAEREEILRQLELLGEESDIEDPNEEIKEQQDMEPTNENFEEEKNVFKAEVDDEVEYSQSFAEEMKYQDDINDDSSNANDVEFDPTDFEDEKSRSSLPVDEKNSIDLDEDEENTGSDEQTTPGAGECTNFTPTEKIVLNRVDLDRDTPLPEGWTLINHHSGMPVYYHKFTRVVTHSKPYQVEGMIRDHEIPISTIPCLFREIMNKKHVDLAIEEEKCPMTYEQKQDFLKISTNEKTLTPDQYREYCERRFEFKKIMVNRYHNTEKKEGKAQQKHLNAILKKRGFDMDYDQLKKRNNPNDVLLSSDTGAVLIDLTPVLNMPTNRKGVSKKPYLLNPMGKTSVAVLNEFVQRLAKGTLIYEVEDTRNVSCPYQATAMLTMRMNLLNEMAGQCKESLVVLSEIAAATGADAVNSVGVPPDHKRFAIGTGVGANKKTARLVAAKDAISKLIPKLRITDEYVCNGVLEEELQKGFEEESRELFKKVKIDSPNLVQMCTRFAIPKPFSLLKDAISRSLRWNGMELIMEKEMVGSGSQFSKVTLKLGEMQAEAEAIGVKQATQMASQLLFKRMHRDLETYGAFLDVYGKLNDKAKLDVAKRQHDQLVRLPDTGNLLEPNLNVLARLAEEMRNVSLIYPPKKFMFGLAQNAMGYSTEQKSACTQTNSDTGPPFPMMNMHPIPPPPMTYHPSYYQQQPPHPSNHVPHFMPPHHEYTGYQSPPCYPNISRKRARNEDGPSSTSSYSHSFPHPR</sequence>
<dbReference type="InterPro" id="IPR040375">
    <property type="entry name" value="DGCR8"/>
</dbReference>
<dbReference type="SMART" id="SM00456">
    <property type="entry name" value="WW"/>
    <property type="match status" value="1"/>
</dbReference>
<feature type="compositionally biased region" description="Acidic residues" evidence="2">
    <location>
        <begin position="118"/>
        <end position="127"/>
    </location>
</feature>
<gene>
    <name evidence="5" type="ORF">CAEBREN_31406</name>
</gene>
<dbReference type="AlphaFoldDB" id="G0NY18"/>
<reference evidence="6" key="1">
    <citation type="submission" date="2011-07" db="EMBL/GenBank/DDBJ databases">
        <authorList>
            <consortium name="Caenorhabditis brenneri Sequencing and Analysis Consortium"/>
            <person name="Wilson R.K."/>
        </authorList>
    </citation>
    <scope>NUCLEOTIDE SEQUENCE [LARGE SCALE GENOMIC DNA]</scope>
    <source>
        <strain evidence="6">PB2801</strain>
    </source>
</reference>
<dbReference type="GO" id="GO:0070877">
    <property type="term" value="C:microprocessor complex"/>
    <property type="evidence" value="ECO:0007669"/>
    <property type="project" value="InterPro"/>
</dbReference>
<organism evidence="6">
    <name type="scientific">Caenorhabditis brenneri</name>
    <name type="common">Nematode worm</name>
    <dbReference type="NCBI Taxonomy" id="135651"/>
    <lineage>
        <taxon>Eukaryota</taxon>
        <taxon>Metazoa</taxon>
        <taxon>Ecdysozoa</taxon>
        <taxon>Nematoda</taxon>
        <taxon>Chromadorea</taxon>
        <taxon>Rhabditida</taxon>
        <taxon>Rhabditina</taxon>
        <taxon>Rhabditomorpha</taxon>
        <taxon>Rhabditoidea</taxon>
        <taxon>Rhabditidae</taxon>
        <taxon>Peloderinae</taxon>
        <taxon>Caenorhabditis</taxon>
    </lineage>
</organism>
<feature type="domain" description="DRBM" evidence="4">
    <location>
        <begin position="351"/>
        <end position="460"/>
    </location>
</feature>
<dbReference type="FunCoup" id="G0NY18">
    <property type="interactions" value="3159"/>
</dbReference>
<dbReference type="eggNOG" id="KOG4334">
    <property type="taxonomic scope" value="Eukaryota"/>
</dbReference>
<evidence type="ECO:0000313" key="5">
    <source>
        <dbReference type="EMBL" id="EGT39697.1"/>
    </source>
</evidence>
<dbReference type="EMBL" id="GL379975">
    <property type="protein sequence ID" value="EGT39697.1"/>
    <property type="molecule type" value="Genomic_DNA"/>
</dbReference>
<dbReference type="PANTHER" id="PTHR13482">
    <property type="entry name" value="MICRORNA PROCESSOR COMPLEX SUBUNIT DGCR8"/>
    <property type="match status" value="1"/>
</dbReference>
<dbReference type="PROSITE" id="PS50020">
    <property type="entry name" value="WW_DOMAIN_2"/>
    <property type="match status" value="1"/>
</dbReference>
<feature type="compositionally biased region" description="Acidic residues" evidence="2">
    <location>
        <begin position="26"/>
        <end position="36"/>
    </location>
</feature>
<dbReference type="GO" id="GO:0031053">
    <property type="term" value="P:primary miRNA processing"/>
    <property type="evidence" value="ECO:0007669"/>
    <property type="project" value="InterPro"/>
</dbReference>
<keyword evidence="6" id="KW-1185">Reference proteome</keyword>
<dbReference type="STRING" id="135651.G0NY18"/>
<dbReference type="FunFam" id="3.30.160.20:FF:000021">
    <property type="entry name" value="Microprocessor complex subunit DGCR8"/>
    <property type="match status" value="1"/>
</dbReference>
<evidence type="ECO:0000313" key="6">
    <source>
        <dbReference type="Proteomes" id="UP000008068"/>
    </source>
</evidence>
<dbReference type="InterPro" id="IPR014720">
    <property type="entry name" value="dsRBD_dom"/>
</dbReference>
<dbReference type="Gene3D" id="2.20.70.10">
    <property type="match status" value="1"/>
</dbReference>
<feature type="domain" description="WW" evidence="3">
    <location>
        <begin position="159"/>
        <end position="192"/>
    </location>
</feature>
<dbReference type="SUPFAM" id="SSF54768">
    <property type="entry name" value="dsRNA-binding domain-like"/>
    <property type="match status" value="1"/>
</dbReference>
<dbReference type="Proteomes" id="UP000008068">
    <property type="component" value="Unassembled WGS sequence"/>
</dbReference>
<evidence type="ECO:0000259" key="3">
    <source>
        <dbReference type="PROSITE" id="PS50020"/>
    </source>
</evidence>
<dbReference type="OrthoDB" id="112668at2759"/>
<feature type="compositionally biased region" description="Low complexity" evidence="2">
    <location>
        <begin position="742"/>
        <end position="755"/>
    </location>
</feature>
<feature type="region of interest" description="Disordered" evidence="2">
    <location>
        <begin position="26"/>
        <end position="142"/>
    </location>
</feature>
<protein>
    <submittedName>
        <fullName evidence="5">Uncharacterized protein</fullName>
    </submittedName>
</protein>
<feature type="compositionally biased region" description="Acidic residues" evidence="2">
    <location>
        <begin position="93"/>
        <end position="102"/>
    </location>
</feature>
<feature type="compositionally biased region" description="Basic and acidic residues" evidence="2">
    <location>
        <begin position="103"/>
        <end position="117"/>
    </location>
</feature>
<dbReference type="InterPro" id="IPR001202">
    <property type="entry name" value="WW_dom"/>
</dbReference>
<dbReference type="PROSITE" id="PS50137">
    <property type="entry name" value="DS_RBD"/>
    <property type="match status" value="1"/>
</dbReference>
<dbReference type="GO" id="GO:0042802">
    <property type="term" value="F:identical protein binding"/>
    <property type="evidence" value="ECO:0007669"/>
    <property type="project" value="InterPro"/>
</dbReference>
<proteinExistence type="predicted"/>
<feature type="compositionally biased region" description="Polar residues" evidence="2">
    <location>
        <begin position="128"/>
        <end position="142"/>
    </location>
</feature>
<dbReference type="GO" id="GO:0020037">
    <property type="term" value="F:heme binding"/>
    <property type="evidence" value="ECO:0007669"/>
    <property type="project" value="InterPro"/>
</dbReference>
<feature type="region of interest" description="Disordered" evidence="2">
    <location>
        <begin position="722"/>
        <end position="755"/>
    </location>
</feature>
<dbReference type="GO" id="GO:0003725">
    <property type="term" value="F:double-stranded RNA binding"/>
    <property type="evidence" value="ECO:0007669"/>
    <property type="project" value="TreeGrafter"/>
</dbReference>
<keyword evidence="1" id="KW-0694">RNA-binding</keyword>